<comment type="caution">
    <text evidence="1">The sequence shown here is derived from an EMBL/GenBank/DDBJ whole genome shotgun (WGS) entry which is preliminary data.</text>
</comment>
<reference evidence="1" key="1">
    <citation type="submission" date="2023-04" db="EMBL/GenBank/DDBJ databases">
        <title>A chromosome-level genome assembly of the parasitoid wasp Eretmocerus hayati.</title>
        <authorList>
            <person name="Zhong Y."/>
            <person name="Liu S."/>
            <person name="Liu Y."/>
        </authorList>
    </citation>
    <scope>NUCLEOTIDE SEQUENCE</scope>
    <source>
        <strain evidence="1">ZJU_SS_LIU_2023</strain>
    </source>
</reference>
<dbReference type="EMBL" id="CM056743">
    <property type="protein sequence ID" value="KAJ8670764.1"/>
    <property type="molecule type" value="Genomic_DNA"/>
</dbReference>
<protein>
    <submittedName>
        <fullName evidence="1">Uncharacterized protein</fullName>
    </submittedName>
</protein>
<evidence type="ECO:0000313" key="1">
    <source>
        <dbReference type="EMBL" id="KAJ8670764.1"/>
    </source>
</evidence>
<evidence type="ECO:0000313" key="2">
    <source>
        <dbReference type="Proteomes" id="UP001239111"/>
    </source>
</evidence>
<keyword evidence="2" id="KW-1185">Reference proteome</keyword>
<dbReference type="Proteomes" id="UP001239111">
    <property type="component" value="Chromosome 3"/>
</dbReference>
<gene>
    <name evidence="1" type="ORF">QAD02_002023</name>
</gene>
<proteinExistence type="predicted"/>
<organism evidence="1 2">
    <name type="scientific">Eretmocerus hayati</name>
    <dbReference type="NCBI Taxonomy" id="131215"/>
    <lineage>
        <taxon>Eukaryota</taxon>
        <taxon>Metazoa</taxon>
        <taxon>Ecdysozoa</taxon>
        <taxon>Arthropoda</taxon>
        <taxon>Hexapoda</taxon>
        <taxon>Insecta</taxon>
        <taxon>Pterygota</taxon>
        <taxon>Neoptera</taxon>
        <taxon>Endopterygota</taxon>
        <taxon>Hymenoptera</taxon>
        <taxon>Apocrita</taxon>
        <taxon>Proctotrupomorpha</taxon>
        <taxon>Chalcidoidea</taxon>
        <taxon>Aphelinidae</taxon>
        <taxon>Aphelininae</taxon>
        <taxon>Eretmocerus</taxon>
    </lineage>
</organism>
<name>A0ACC2NHN9_9HYME</name>
<sequence length="138" mass="14551">MDDFSGRTDGLGCRGSEGGRLGEIDACSVRADGLSRRSSKGGRLGQIDACSVRADGLGRRSSKGDKPGEIDACSIRAGGLGRRKRRYWSVRCDPPSSGCLDRLGAGLAGRCGKTPGKSARNNLLVASSQRTRRIRVRG</sequence>
<accession>A0ACC2NHN9</accession>